<dbReference type="EMBL" id="JBHSFE010000014">
    <property type="protein sequence ID" value="MFC4609740.1"/>
    <property type="molecule type" value="Genomic_DNA"/>
</dbReference>
<evidence type="ECO:0008006" key="5">
    <source>
        <dbReference type="Google" id="ProtNLM"/>
    </source>
</evidence>
<organism evidence="3 4">
    <name type="scientific">Streptomyces maoxianensis</name>
    <dbReference type="NCBI Taxonomy" id="1459942"/>
    <lineage>
        <taxon>Bacteria</taxon>
        <taxon>Bacillati</taxon>
        <taxon>Actinomycetota</taxon>
        <taxon>Actinomycetes</taxon>
        <taxon>Kitasatosporales</taxon>
        <taxon>Streptomycetaceae</taxon>
        <taxon>Streptomyces</taxon>
    </lineage>
</organism>
<keyword evidence="2" id="KW-0812">Transmembrane</keyword>
<gene>
    <name evidence="3" type="ORF">ACFO9E_18245</name>
</gene>
<keyword evidence="2" id="KW-1133">Transmembrane helix</keyword>
<evidence type="ECO:0000256" key="1">
    <source>
        <dbReference type="SAM" id="MobiDB-lite"/>
    </source>
</evidence>
<evidence type="ECO:0000313" key="3">
    <source>
        <dbReference type="EMBL" id="MFC4609740.1"/>
    </source>
</evidence>
<keyword evidence="4" id="KW-1185">Reference proteome</keyword>
<evidence type="ECO:0000256" key="2">
    <source>
        <dbReference type="SAM" id="Phobius"/>
    </source>
</evidence>
<sequence length="224" mass="24870">MNEILDALWSMEFGAALLGALAGGGFTILGSWWQTKSSNKAASLTLARANAQRAFDAITQLKLFMDSSETVGRGTVQSRGAWNRELRTLLTTARGAIMLLPDEHKETRSRSLSILAMTREWQGHPTWDDYKVETDLLLSETRKYLGSFVRGSEVPEAMNMAEAVQQEVLIHRQSRWSDELESLNLAGEMNELDEEDVERANQLREALGIPHPTPPAGDAQNTPS</sequence>
<accession>A0ABV9G9F6</accession>
<evidence type="ECO:0000313" key="4">
    <source>
        <dbReference type="Proteomes" id="UP001595993"/>
    </source>
</evidence>
<feature type="transmembrane region" description="Helical" evidence="2">
    <location>
        <begin position="13"/>
        <end position="33"/>
    </location>
</feature>
<name>A0ABV9G9F6_9ACTN</name>
<feature type="region of interest" description="Disordered" evidence="1">
    <location>
        <begin position="205"/>
        <end position="224"/>
    </location>
</feature>
<keyword evidence="2" id="KW-0472">Membrane</keyword>
<proteinExistence type="predicted"/>
<dbReference type="Proteomes" id="UP001595993">
    <property type="component" value="Unassembled WGS sequence"/>
</dbReference>
<reference evidence="4" key="1">
    <citation type="journal article" date="2019" name="Int. J. Syst. Evol. Microbiol.">
        <title>The Global Catalogue of Microorganisms (GCM) 10K type strain sequencing project: providing services to taxonomists for standard genome sequencing and annotation.</title>
        <authorList>
            <consortium name="The Broad Institute Genomics Platform"/>
            <consortium name="The Broad Institute Genome Sequencing Center for Infectious Disease"/>
            <person name="Wu L."/>
            <person name="Ma J."/>
        </authorList>
    </citation>
    <scope>NUCLEOTIDE SEQUENCE [LARGE SCALE GENOMIC DNA]</scope>
    <source>
        <strain evidence="4">CGMCC 4.7139</strain>
    </source>
</reference>
<protein>
    <recommendedName>
        <fullName evidence="5">Secreted protein</fullName>
    </recommendedName>
</protein>
<dbReference type="RefSeq" id="WP_381196883.1">
    <property type="nucleotide sequence ID" value="NZ_JBHSFE010000014.1"/>
</dbReference>
<comment type="caution">
    <text evidence="3">The sequence shown here is derived from an EMBL/GenBank/DDBJ whole genome shotgun (WGS) entry which is preliminary data.</text>
</comment>